<dbReference type="SUPFAM" id="SSF55874">
    <property type="entry name" value="ATPase domain of HSP90 chaperone/DNA topoisomerase II/histidine kinase"/>
    <property type="match status" value="1"/>
</dbReference>
<evidence type="ECO:0000256" key="7">
    <source>
        <dbReference type="ARBA" id="ARBA00022840"/>
    </source>
</evidence>
<dbReference type="RefSeq" id="WP_179822434.1">
    <property type="nucleotide sequence ID" value="NZ_JACCFS010000001.1"/>
</dbReference>
<dbReference type="EC" id="2.7.13.3" evidence="2"/>
<comment type="catalytic activity">
    <reaction evidence="1">
        <text>ATP + protein L-histidine = ADP + protein N-phospho-L-histidine.</text>
        <dbReference type="EC" id="2.7.13.3"/>
    </reaction>
</comment>
<dbReference type="Gene3D" id="3.30.565.10">
    <property type="entry name" value="Histidine kinase-like ATPase, C-terminal domain"/>
    <property type="match status" value="1"/>
</dbReference>
<keyword evidence="6 11" id="KW-0418">Kinase</keyword>
<keyword evidence="4" id="KW-0808">Transferase</keyword>
<reference evidence="11 12" key="1">
    <citation type="submission" date="2020-07" db="EMBL/GenBank/DDBJ databases">
        <title>Sequencing the genomes of 1000 actinobacteria strains.</title>
        <authorList>
            <person name="Klenk H.-P."/>
        </authorList>
    </citation>
    <scope>NUCLEOTIDE SEQUENCE [LARGE SCALE GENOMIC DNA]</scope>
    <source>
        <strain evidence="11 12">DSM 44442</strain>
    </source>
</reference>
<dbReference type="Gene3D" id="1.20.5.1930">
    <property type="match status" value="1"/>
</dbReference>
<keyword evidence="9" id="KW-0472">Membrane</keyword>
<sequence length="406" mass="42336">MRDVWERARRACGYLLVGLGAGMVTMVMLPLTVAVALTVVAAGLGYFALPRWLGVVRAWTDLHHGRAARLLGLPADRGPVPDRSRFAALFKAPSTRRDLVWLLLFPLTSVPAGLVALLAAGLAATSVLLPFWWALPAGLELDVFGVPVTGWGTALTGIAAQLGASAALGGLVLSPLARAHARVNFRLLAPSEAELLAGRVDELTRTRADVVDAHGAELRRIERDLHDGTQARLVSIAMQLGVAEEAVQGDPRVAALLRDAHTGTEEAMEELRDVIRGIYPPILADRGLVGALRALAARTTVPTRLDAGELGALPPAAETAAYFVVTEAVTNAVRHGGAGAITVHLSREGGVLRIAVHDDGAGGVDDSRGSGVVGIRRRVAALDGTVRVSSPVGGPTEVAVELPCGS</sequence>
<keyword evidence="5" id="KW-0547">Nucleotide-binding</keyword>
<evidence type="ECO:0000256" key="1">
    <source>
        <dbReference type="ARBA" id="ARBA00000085"/>
    </source>
</evidence>
<feature type="domain" description="Histidine kinase/HSP90-like ATPase" evidence="10">
    <location>
        <begin position="316"/>
        <end position="406"/>
    </location>
</feature>
<dbReference type="InterPro" id="IPR011712">
    <property type="entry name" value="Sig_transdc_His_kin_sub3_dim/P"/>
</dbReference>
<evidence type="ECO:0000256" key="6">
    <source>
        <dbReference type="ARBA" id="ARBA00022777"/>
    </source>
</evidence>
<dbReference type="PANTHER" id="PTHR24421:SF10">
    <property type="entry name" value="NITRATE_NITRITE SENSOR PROTEIN NARQ"/>
    <property type="match status" value="1"/>
</dbReference>
<evidence type="ECO:0000313" key="11">
    <source>
        <dbReference type="EMBL" id="NYJ33993.1"/>
    </source>
</evidence>
<evidence type="ECO:0000256" key="2">
    <source>
        <dbReference type="ARBA" id="ARBA00012438"/>
    </source>
</evidence>
<evidence type="ECO:0000256" key="8">
    <source>
        <dbReference type="ARBA" id="ARBA00023012"/>
    </source>
</evidence>
<evidence type="ECO:0000259" key="10">
    <source>
        <dbReference type="SMART" id="SM00387"/>
    </source>
</evidence>
<feature type="transmembrane region" description="Helical" evidence="9">
    <location>
        <begin position="35"/>
        <end position="53"/>
    </location>
</feature>
<keyword evidence="8" id="KW-0902">Two-component regulatory system</keyword>
<dbReference type="InterPro" id="IPR025828">
    <property type="entry name" value="Put_sensor_dom"/>
</dbReference>
<keyword evidence="7" id="KW-0067">ATP-binding</keyword>
<dbReference type="GO" id="GO:0005524">
    <property type="term" value="F:ATP binding"/>
    <property type="evidence" value="ECO:0007669"/>
    <property type="project" value="UniProtKB-KW"/>
</dbReference>
<dbReference type="Proteomes" id="UP000572051">
    <property type="component" value="Unassembled WGS sequence"/>
</dbReference>
<proteinExistence type="predicted"/>
<dbReference type="SMART" id="SM00387">
    <property type="entry name" value="HATPase_c"/>
    <property type="match status" value="1"/>
</dbReference>
<gene>
    <name evidence="11" type="ORF">HNR10_001874</name>
</gene>
<comment type="caution">
    <text evidence="11">The sequence shown here is derived from an EMBL/GenBank/DDBJ whole genome shotgun (WGS) entry which is preliminary data.</text>
</comment>
<dbReference type="PANTHER" id="PTHR24421">
    <property type="entry name" value="NITRATE/NITRITE SENSOR PROTEIN NARX-RELATED"/>
    <property type="match status" value="1"/>
</dbReference>
<evidence type="ECO:0000256" key="3">
    <source>
        <dbReference type="ARBA" id="ARBA00022553"/>
    </source>
</evidence>
<evidence type="ECO:0000256" key="9">
    <source>
        <dbReference type="SAM" id="Phobius"/>
    </source>
</evidence>
<evidence type="ECO:0000313" key="12">
    <source>
        <dbReference type="Proteomes" id="UP000572051"/>
    </source>
</evidence>
<dbReference type="GO" id="GO:0046983">
    <property type="term" value="F:protein dimerization activity"/>
    <property type="evidence" value="ECO:0007669"/>
    <property type="project" value="InterPro"/>
</dbReference>
<dbReference type="Pfam" id="PF13796">
    <property type="entry name" value="Sensor"/>
    <property type="match status" value="1"/>
</dbReference>
<dbReference type="InterPro" id="IPR003594">
    <property type="entry name" value="HATPase_dom"/>
</dbReference>
<dbReference type="CDD" id="cd16917">
    <property type="entry name" value="HATPase_UhpB-NarQ-NarX-like"/>
    <property type="match status" value="1"/>
</dbReference>
<dbReference type="InterPro" id="IPR050482">
    <property type="entry name" value="Sensor_HK_TwoCompSys"/>
</dbReference>
<dbReference type="Pfam" id="PF07730">
    <property type="entry name" value="HisKA_3"/>
    <property type="match status" value="1"/>
</dbReference>
<dbReference type="GO" id="GO:0016020">
    <property type="term" value="C:membrane"/>
    <property type="evidence" value="ECO:0007669"/>
    <property type="project" value="InterPro"/>
</dbReference>
<protein>
    <recommendedName>
        <fullName evidence="2">histidine kinase</fullName>
        <ecNumber evidence="2">2.7.13.3</ecNumber>
    </recommendedName>
</protein>
<dbReference type="Pfam" id="PF02518">
    <property type="entry name" value="HATPase_c"/>
    <property type="match status" value="1"/>
</dbReference>
<dbReference type="GO" id="GO:0000155">
    <property type="term" value="F:phosphorelay sensor kinase activity"/>
    <property type="evidence" value="ECO:0007669"/>
    <property type="project" value="InterPro"/>
</dbReference>
<feature type="transmembrane region" description="Helical" evidence="9">
    <location>
        <begin position="153"/>
        <end position="177"/>
    </location>
</feature>
<name>A0A7Z0J9B4_9ACTN</name>
<accession>A0A7Z0J9B4</accession>
<dbReference type="EMBL" id="JACCFS010000001">
    <property type="protein sequence ID" value="NYJ33993.1"/>
    <property type="molecule type" value="Genomic_DNA"/>
</dbReference>
<keyword evidence="12" id="KW-1185">Reference proteome</keyword>
<evidence type="ECO:0000256" key="4">
    <source>
        <dbReference type="ARBA" id="ARBA00022679"/>
    </source>
</evidence>
<keyword evidence="3" id="KW-0597">Phosphoprotein</keyword>
<organism evidence="11 12">
    <name type="scientific">Nocardiopsis aegyptia</name>
    <dbReference type="NCBI Taxonomy" id="220378"/>
    <lineage>
        <taxon>Bacteria</taxon>
        <taxon>Bacillati</taxon>
        <taxon>Actinomycetota</taxon>
        <taxon>Actinomycetes</taxon>
        <taxon>Streptosporangiales</taxon>
        <taxon>Nocardiopsidaceae</taxon>
        <taxon>Nocardiopsis</taxon>
    </lineage>
</organism>
<feature type="transmembrane region" description="Helical" evidence="9">
    <location>
        <begin position="12"/>
        <end position="29"/>
    </location>
</feature>
<dbReference type="InterPro" id="IPR036890">
    <property type="entry name" value="HATPase_C_sf"/>
</dbReference>
<evidence type="ECO:0000256" key="5">
    <source>
        <dbReference type="ARBA" id="ARBA00022741"/>
    </source>
</evidence>
<dbReference type="AlphaFoldDB" id="A0A7Z0J9B4"/>
<feature type="transmembrane region" description="Helical" evidence="9">
    <location>
        <begin position="100"/>
        <end position="133"/>
    </location>
</feature>
<keyword evidence="9" id="KW-0812">Transmembrane</keyword>
<keyword evidence="9" id="KW-1133">Transmembrane helix</keyword>